<evidence type="ECO:0000256" key="1">
    <source>
        <dbReference type="ARBA" id="ARBA00022801"/>
    </source>
</evidence>
<evidence type="ECO:0000259" key="3">
    <source>
        <dbReference type="Pfam" id="PF01156"/>
    </source>
</evidence>
<evidence type="ECO:0000256" key="2">
    <source>
        <dbReference type="ARBA" id="ARBA00023295"/>
    </source>
</evidence>
<dbReference type="InterPro" id="IPR036452">
    <property type="entry name" value="Ribo_hydro-like"/>
</dbReference>
<feature type="domain" description="Inosine/uridine-preferring nucleoside hydrolase" evidence="3">
    <location>
        <begin position="6"/>
        <end position="307"/>
    </location>
</feature>
<dbReference type="SUPFAM" id="SSF53590">
    <property type="entry name" value="Nucleoside hydrolase"/>
    <property type="match status" value="1"/>
</dbReference>
<name>A0A3Q8X384_9BACL</name>
<evidence type="ECO:0000313" key="5">
    <source>
        <dbReference type="Proteomes" id="UP000272528"/>
    </source>
</evidence>
<dbReference type="AlphaFoldDB" id="A0A3Q8X384"/>
<dbReference type="RefSeq" id="WP_126012145.1">
    <property type="nucleotide sequence ID" value="NZ_CP034437.1"/>
</dbReference>
<dbReference type="GO" id="GO:0006152">
    <property type="term" value="P:purine nucleoside catabolic process"/>
    <property type="evidence" value="ECO:0007669"/>
    <property type="project" value="TreeGrafter"/>
</dbReference>
<dbReference type="GO" id="GO:0005829">
    <property type="term" value="C:cytosol"/>
    <property type="evidence" value="ECO:0007669"/>
    <property type="project" value="TreeGrafter"/>
</dbReference>
<reference evidence="5" key="1">
    <citation type="submission" date="2018-12" db="EMBL/GenBank/DDBJ databases">
        <title>Genome sequence of Peanibacillus sp.</title>
        <authorList>
            <person name="Subramani G."/>
            <person name="Srinivasan S."/>
            <person name="Kim M.K."/>
        </authorList>
    </citation>
    <scope>NUCLEOTIDE SEQUENCE [LARGE SCALE GENOMIC DNA]</scope>
    <source>
        <strain evidence="5">18JY67-1</strain>
    </source>
</reference>
<dbReference type="Pfam" id="PF01156">
    <property type="entry name" value="IU_nuc_hydro"/>
    <property type="match status" value="1"/>
</dbReference>
<dbReference type="PANTHER" id="PTHR12304:SF4">
    <property type="entry name" value="URIDINE NUCLEOSIDASE"/>
    <property type="match status" value="1"/>
</dbReference>
<keyword evidence="1 4" id="KW-0378">Hydrolase</keyword>
<dbReference type="InterPro" id="IPR001910">
    <property type="entry name" value="Inosine/uridine_hydrolase_dom"/>
</dbReference>
<dbReference type="GO" id="GO:0008477">
    <property type="term" value="F:purine nucleosidase activity"/>
    <property type="evidence" value="ECO:0007669"/>
    <property type="project" value="TreeGrafter"/>
</dbReference>
<organism evidence="4 5">
    <name type="scientific">Paenibacillus albus</name>
    <dbReference type="NCBI Taxonomy" id="2495582"/>
    <lineage>
        <taxon>Bacteria</taxon>
        <taxon>Bacillati</taxon>
        <taxon>Bacillota</taxon>
        <taxon>Bacilli</taxon>
        <taxon>Bacillales</taxon>
        <taxon>Paenibacillaceae</taxon>
        <taxon>Paenibacillus</taxon>
    </lineage>
</organism>
<gene>
    <name evidence="4" type="ORF">EJC50_02915</name>
</gene>
<dbReference type="CDD" id="cd02650">
    <property type="entry name" value="nuc_hydro_CaPnhB"/>
    <property type="match status" value="1"/>
</dbReference>
<accession>A0A3Q8X384</accession>
<evidence type="ECO:0000313" key="4">
    <source>
        <dbReference type="EMBL" id="AZN38742.1"/>
    </source>
</evidence>
<dbReference type="Gene3D" id="3.90.245.10">
    <property type="entry name" value="Ribonucleoside hydrolase-like"/>
    <property type="match status" value="1"/>
</dbReference>
<dbReference type="InterPro" id="IPR023186">
    <property type="entry name" value="IUNH"/>
</dbReference>
<keyword evidence="5" id="KW-1185">Reference proteome</keyword>
<dbReference type="EMBL" id="CP034437">
    <property type="protein sequence ID" value="AZN38742.1"/>
    <property type="molecule type" value="Genomic_DNA"/>
</dbReference>
<dbReference type="PANTHER" id="PTHR12304">
    <property type="entry name" value="INOSINE-URIDINE PREFERRING NUCLEOSIDE HYDROLASE"/>
    <property type="match status" value="1"/>
</dbReference>
<protein>
    <submittedName>
        <fullName evidence="4">Nucleoside hydrolase</fullName>
    </submittedName>
</protein>
<keyword evidence="2" id="KW-0326">Glycosidase</keyword>
<proteinExistence type="predicted"/>
<dbReference type="Proteomes" id="UP000272528">
    <property type="component" value="Chromosome"/>
</dbReference>
<dbReference type="OrthoDB" id="9797882at2"/>
<dbReference type="KEGG" id="palb:EJC50_02915"/>
<sequence length="315" mass="33681">MVQPKIIIDADTGIDDALAILYGVKSGKADIIGITSVFGNIPVELATENALKVLKLAGLEGQIPVNQGAAQPLVRKVDLFPTFVHGSNGIGDVEIPHTAQRPVEEAAADFIVRQASELRGELVIVALGRLTNLAHALQKDPELPSKIKQVYIMGGAVRVPGNITPTAEANIWGDPEAASLVIESGLPITLIGLDVTLQTMLHQSHLDALKASCKPENRDVVSFLNDSMQFYFNFYHESNGYNQCAPMHDPLTVLAAIEPGVVQTEQLLLSVECHGEHCLGMTVADLRPKPSVGTPVNVGVQVDAKRAVELLLGVF</sequence>